<reference evidence="2" key="1">
    <citation type="submission" date="2021-01" db="EMBL/GenBank/DDBJ databases">
        <title>Whole genome shotgun sequence of Actinoplanes rishiriensis NBRC 108556.</title>
        <authorList>
            <person name="Komaki H."/>
            <person name="Tamura T."/>
        </authorList>
    </citation>
    <scope>NUCLEOTIDE SEQUENCE</scope>
    <source>
        <strain evidence="2">NBRC 108556</strain>
    </source>
</reference>
<evidence type="ECO:0000259" key="1">
    <source>
        <dbReference type="PROSITE" id="PS51819"/>
    </source>
</evidence>
<name>A0A919K586_9ACTN</name>
<dbReference type="Pfam" id="PF00903">
    <property type="entry name" value="Glyoxalase"/>
    <property type="match status" value="1"/>
</dbReference>
<comment type="caution">
    <text evidence="2">The sequence shown here is derived from an EMBL/GenBank/DDBJ whole genome shotgun (WGS) entry which is preliminary data.</text>
</comment>
<keyword evidence="3" id="KW-1185">Reference proteome</keyword>
<gene>
    <name evidence="2" type="ORF">Ari01nite_85200</name>
</gene>
<protein>
    <submittedName>
        <fullName evidence="2">Glyoxalase</fullName>
    </submittedName>
</protein>
<dbReference type="PROSITE" id="PS51819">
    <property type="entry name" value="VOC"/>
    <property type="match status" value="1"/>
</dbReference>
<dbReference type="PANTHER" id="PTHR43279">
    <property type="entry name" value="CATECHOL-2,3-DIOXYGENASE"/>
    <property type="match status" value="1"/>
</dbReference>
<dbReference type="SUPFAM" id="SSF54593">
    <property type="entry name" value="Glyoxalase/Bleomycin resistance protein/Dihydroxybiphenyl dioxygenase"/>
    <property type="match status" value="1"/>
</dbReference>
<dbReference type="AlphaFoldDB" id="A0A919K586"/>
<dbReference type="InterPro" id="IPR029068">
    <property type="entry name" value="Glyas_Bleomycin-R_OHBP_Dase"/>
</dbReference>
<evidence type="ECO:0000313" key="2">
    <source>
        <dbReference type="EMBL" id="GIF01056.1"/>
    </source>
</evidence>
<dbReference type="InterPro" id="IPR037523">
    <property type="entry name" value="VOC_core"/>
</dbReference>
<dbReference type="PANTHER" id="PTHR43279:SF1">
    <property type="entry name" value="CATECHOL-2,3-DIOXYGENASE"/>
    <property type="match status" value="1"/>
</dbReference>
<dbReference type="InterPro" id="IPR004360">
    <property type="entry name" value="Glyas_Fos-R_dOase_dom"/>
</dbReference>
<proteinExistence type="predicted"/>
<feature type="domain" description="VOC" evidence="1">
    <location>
        <begin position="7"/>
        <end position="128"/>
    </location>
</feature>
<sequence>MTVSPVRLNHAVLFVADLPRAERFYTEVFGMEVVAREPRADAAFLRLPRSGNHHDLGLFGVGPAAAPKRRGGIGLYHLAWQVDTVDELAAARTTLIDAGAYTGESSHGATKSLYGADPDGNEFEIMWMLPREAWGEYENAATIERLDLDAELRRWSRVGTAGALPGGALPGGA</sequence>
<dbReference type="EMBL" id="BOMV01000097">
    <property type="protein sequence ID" value="GIF01056.1"/>
    <property type="molecule type" value="Genomic_DNA"/>
</dbReference>
<accession>A0A919K586</accession>
<dbReference type="CDD" id="cd06587">
    <property type="entry name" value="VOC"/>
    <property type="match status" value="1"/>
</dbReference>
<dbReference type="Gene3D" id="3.10.180.10">
    <property type="entry name" value="2,3-Dihydroxybiphenyl 1,2-Dioxygenase, domain 1"/>
    <property type="match status" value="1"/>
</dbReference>
<dbReference type="RefSeq" id="WP_239163489.1">
    <property type="nucleotide sequence ID" value="NZ_BOMV01000097.1"/>
</dbReference>
<evidence type="ECO:0000313" key="3">
    <source>
        <dbReference type="Proteomes" id="UP000636960"/>
    </source>
</evidence>
<dbReference type="Proteomes" id="UP000636960">
    <property type="component" value="Unassembled WGS sequence"/>
</dbReference>
<organism evidence="2 3">
    <name type="scientific">Paractinoplanes rishiriensis</name>
    <dbReference type="NCBI Taxonomy" id="1050105"/>
    <lineage>
        <taxon>Bacteria</taxon>
        <taxon>Bacillati</taxon>
        <taxon>Actinomycetota</taxon>
        <taxon>Actinomycetes</taxon>
        <taxon>Micromonosporales</taxon>
        <taxon>Micromonosporaceae</taxon>
        <taxon>Paractinoplanes</taxon>
    </lineage>
</organism>